<evidence type="ECO:0000313" key="2">
    <source>
        <dbReference type="Proteomes" id="UP000198992"/>
    </source>
</evidence>
<accession>A0A1H4XYQ5</accession>
<organism evidence="1 2">
    <name type="scientific">Bradyrhizobium erythrophlei</name>
    <dbReference type="NCBI Taxonomy" id="1437360"/>
    <lineage>
        <taxon>Bacteria</taxon>
        <taxon>Pseudomonadati</taxon>
        <taxon>Pseudomonadota</taxon>
        <taxon>Alphaproteobacteria</taxon>
        <taxon>Hyphomicrobiales</taxon>
        <taxon>Nitrobacteraceae</taxon>
        <taxon>Bradyrhizobium</taxon>
    </lineage>
</organism>
<sequence length="69" mass="7869">MVEGLNPYVAFAVDALGVARATYEFTSHGDEEAKKRAEAYLDAHEVIELWTDHRLVERMMCTNRQIDAL</sequence>
<dbReference type="RefSeq" id="WP_092117557.1">
    <property type="nucleotide sequence ID" value="NZ_FNTH01000001.1"/>
</dbReference>
<dbReference type="Proteomes" id="UP000198992">
    <property type="component" value="Unassembled WGS sequence"/>
</dbReference>
<dbReference type="AlphaFoldDB" id="A0A1H4XYQ5"/>
<dbReference type="OrthoDB" id="8256023at2"/>
<dbReference type="EMBL" id="FNTH01000001">
    <property type="protein sequence ID" value="SED10595.1"/>
    <property type="molecule type" value="Genomic_DNA"/>
</dbReference>
<gene>
    <name evidence="1" type="ORF">SAMN05444164_3709</name>
</gene>
<evidence type="ECO:0000313" key="1">
    <source>
        <dbReference type="EMBL" id="SED10595.1"/>
    </source>
</evidence>
<name>A0A1H4XYQ5_9BRAD</name>
<protein>
    <submittedName>
        <fullName evidence="1">Uncharacterized protein</fullName>
    </submittedName>
</protein>
<proteinExistence type="predicted"/>
<reference evidence="1 2" key="1">
    <citation type="submission" date="2016-10" db="EMBL/GenBank/DDBJ databases">
        <authorList>
            <person name="de Groot N.N."/>
        </authorList>
    </citation>
    <scope>NUCLEOTIDE SEQUENCE [LARGE SCALE GENOMIC DNA]</scope>
    <source>
        <strain evidence="1 2">MT12</strain>
    </source>
</reference>